<organism evidence="5 6">
    <name type="scientific">Parascaris univalens</name>
    <name type="common">Nematode worm</name>
    <dbReference type="NCBI Taxonomy" id="6257"/>
    <lineage>
        <taxon>Eukaryota</taxon>
        <taxon>Metazoa</taxon>
        <taxon>Ecdysozoa</taxon>
        <taxon>Nematoda</taxon>
        <taxon>Chromadorea</taxon>
        <taxon>Rhabditida</taxon>
        <taxon>Spirurina</taxon>
        <taxon>Ascaridomorpha</taxon>
        <taxon>Ascaridoidea</taxon>
        <taxon>Ascarididae</taxon>
        <taxon>Parascaris</taxon>
    </lineage>
</organism>
<proteinExistence type="predicted"/>
<dbReference type="WBParaSite" id="PgR013_g060_t01">
    <property type="protein sequence ID" value="PgR013_g060_t01"/>
    <property type="gene ID" value="PgR013_g060"/>
</dbReference>
<name>A0A915ASH8_PARUN</name>
<dbReference type="PANTHER" id="PTHR10252">
    <property type="entry name" value="HISTONE-LIKE TRANSCRIPTION FACTOR CCAAT-RELATED"/>
    <property type="match status" value="1"/>
</dbReference>
<dbReference type="InterPro" id="IPR050568">
    <property type="entry name" value="Transcr_DNA_Rep_Reg"/>
</dbReference>
<feature type="region of interest" description="Disordered" evidence="3">
    <location>
        <begin position="199"/>
        <end position="257"/>
    </location>
</feature>
<protein>
    <submittedName>
        <fullName evidence="6">Transcription factor CBF/NF-Y/archaeal histone domain-containing protein</fullName>
    </submittedName>
</protein>
<feature type="domain" description="Transcription factor CBF/NF-Y/archaeal histone" evidence="4">
    <location>
        <begin position="53"/>
        <end position="116"/>
    </location>
</feature>
<dbReference type="Proteomes" id="UP000887569">
    <property type="component" value="Unplaced"/>
</dbReference>
<sequence length="330" mass="36045">HLFCLDLLEERVLSTGMMQFSEEASLTEPCSSNAVQSPTQPVPIRKRRFSSAKIQPTRVKKVMQSDEEIGRMVASVPVAIGRAMEHFAEKLLEAAALCVQCSTSRTLSPAHMKQAMLKYRHFAFLEPLMRDIALPSRGVGEPSWNAETIPQPPIPIMISTPLIDHYYAGAVMNATAQLPMPSYVPQTVPLVQVPSVPSGLMPIGTKRRQSNGTAETPPEGKPKRGRPRKVKKEDKCVDDEGIFMDSRPSEDSGEAKNANGMQMLTDSQLMPPPCLPSLRLLPRSKTVLSPAASQLVPIQSVTAPRPLPPSLPNNLCTSVDTPHTDSSEHS</sequence>
<evidence type="ECO:0000313" key="6">
    <source>
        <dbReference type="WBParaSite" id="PgR013_g060_t01"/>
    </source>
</evidence>
<evidence type="ECO:0000256" key="3">
    <source>
        <dbReference type="SAM" id="MobiDB-lite"/>
    </source>
</evidence>
<dbReference type="GO" id="GO:0046982">
    <property type="term" value="F:protein heterodimerization activity"/>
    <property type="evidence" value="ECO:0007669"/>
    <property type="project" value="InterPro"/>
</dbReference>
<evidence type="ECO:0000259" key="4">
    <source>
        <dbReference type="Pfam" id="PF00808"/>
    </source>
</evidence>
<dbReference type="CDD" id="cd22906">
    <property type="entry name" value="HFD_DRAP1"/>
    <property type="match status" value="1"/>
</dbReference>
<keyword evidence="5" id="KW-1185">Reference proteome</keyword>
<dbReference type="PANTHER" id="PTHR10252:SF5">
    <property type="entry name" value="DR1-ASSOCIATED COREPRESSOR"/>
    <property type="match status" value="1"/>
</dbReference>
<evidence type="ECO:0000313" key="5">
    <source>
        <dbReference type="Proteomes" id="UP000887569"/>
    </source>
</evidence>
<comment type="subcellular location">
    <subcellularLocation>
        <location evidence="1">Nucleus</location>
    </subcellularLocation>
</comment>
<feature type="region of interest" description="Disordered" evidence="3">
    <location>
        <begin position="300"/>
        <end position="330"/>
    </location>
</feature>
<dbReference type="Pfam" id="PF00808">
    <property type="entry name" value="CBFD_NFYB_HMF"/>
    <property type="match status" value="1"/>
</dbReference>
<dbReference type="InterPro" id="IPR009072">
    <property type="entry name" value="Histone-fold"/>
</dbReference>
<dbReference type="SUPFAM" id="SSF47113">
    <property type="entry name" value="Histone-fold"/>
    <property type="match status" value="1"/>
</dbReference>
<dbReference type="AlphaFoldDB" id="A0A915ASH8"/>
<evidence type="ECO:0000256" key="2">
    <source>
        <dbReference type="ARBA" id="ARBA00023242"/>
    </source>
</evidence>
<evidence type="ECO:0000256" key="1">
    <source>
        <dbReference type="ARBA" id="ARBA00004123"/>
    </source>
</evidence>
<dbReference type="GO" id="GO:0017054">
    <property type="term" value="C:negative cofactor 2 complex"/>
    <property type="evidence" value="ECO:0007669"/>
    <property type="project" value="TreeGrafter"/>
</dbReference>
<reference evidence="6" key="1">
    <citation type="submission" date="2022-11" db="UniProtKB">
        <authorList>
            <consortium name="WormBaseParasite"/>
        </authorList>
    </citation>
    <scope>IDENTIFICATION</scope>
</reference>
<accession>A0A915ASH8</accession>
<dbReference type="Gene3D" id="1.10.20.10">
    <property type="entry name" value="Histone, subunit A"/>
    <property type="match status" value="1"/>
</dbReference>
<dbReference type="InterPro" id="IPR003958">
    <property type="entry name" value="CBFA_NFYB_domain"/>
</dbReference>
<keyword evidence="2" id="KW-0539">Nucleus</keyword>
<dbReference type="GO" id="GO:0016251">
    <property type="term" value="F:RNA polymerase II general transcription initiation factor activity"/>
    <property type="evidence" value="ECO:0007669"/>
    <property type="project" value="TreeGrafter"/>
</dbReference>
<dbReference type="GO" id="GO:0001046">
    <property type="term" value="F:core promoter sequence-specific DNA binding"/>
    <property type="evidence" value="ECO:0007669"/>
    <property type="project" value="TreeGrafter"/>
</dbReference>